<dbReference type="InterPro" id="IPR036388">
    <property type="entry name" value="WH-like_DNA-bd_sf"/>
</dbReference>
<organism evidence="3 4">
    <name type="scientific">Halopiger xanaduensis (strain DSM 18323 / JCM 14033 / SH-6)</name>
    <dbReference type="NCBI Taxonomy" id="797210"/>
    <lineage>
        <taxon>Archaea</taxon>
        <taxon>Methanobacteriati</taxon>
        <taxon>Methanobacteriota</taxon>
        <taxon>Stenosarchaea group</taxon>
        <taxon>Halobacteria</taxon>
        <taxon>Halobacteriales</taxon>
        <taxon>Natrialbaceae</taxon>
        <taxon>Halopiger</taxon>
    </lineage>
</organism>
<evidence type="ECO:0000313" key="4">
    <source>
        <dbReference type="Proteomes" id="UP000006794"/>
    </source>
</evidence>
<proteinExistence type="predicted"/>
<dbReference type="SUPFAM" id="SSF46785">
    <property type="entry name" value="Winged helix' DNA-binding domain"/>
    <property type="match status" value="1"/>
</dbReference>
<evidence type="ECO:0000259" key="2">
    <source>
        <dbReference type="Pfam" id="PF25213"/>
    </source>
</evidence>
<dbReference type="InterPro" id="IPR013561">
    <property type="entry name" value="FilR1_middle_dom"/>
</dbReference>
<dbReference type="eggNOG" id="arCOG02808">
    <property type="taxonomic scope" value="Archaea"/>
</dbReference>
<dbReference type="KEGG" id="hxa:Halxa_2290"/>
<feature type="domain" description="Methanogenesis regulatory protein FilR1 middle" evidence="1">
    <location>
        <begin position="132"/>
        <end position="261"/>
    </location>
</feature>
<protein>
    <submittedName>
        <fullName evidence="3">Uncharacterized protein</fullName>
    </submittedName>
</protein>
<dbReference type="InterPro" id="IPR036390">
    <property type="entry name" value="WH_DNA-bd_sf"/>
</dbReference>
<dbReference type="EMBL" id="CP002839">
    <property type="protein sequence ID" value="AEH36915.1"/>
    <property type="molecule type" value="Genomic_DNA"/>
</dbReference>
<keyword evidence="4" id="KW-1185">Reference proteome</keyword>
<dbReference type="Pfam" id="PF08350">
    <property type="entry name" value="FilR1_middle"/>
    <property type="match status" value="1"/>
</dbReference>
<reference evidence="3 4" key="1">
    <citation type="journal article" date="2012" name="Stand. Genomic Sci.">
        <title>Complete genome sequence of Halopiger xanaduensis type strain (SH-6(T)).</title>
        <authorList>
            <person name="Anderson I."/>
            <person name="Tindall B.J."/>
            <person name="Rohde M."/>
            <person name="Lucas S."/>
            <person name="Han J."/>
            <person name="Lapidus A."/>
            <person name="Cheng J.F."/>
            <person name="Goodwin L."/>
            <person name="Pitluck S."/>
            <person name="Peters L."/>
            <person name="Pati A."/>
            <person name="Mikhailova N."/>
            <person name="Pagani I."/>
            <person name="Teshima H."/>
            <person name="Han C."/>
            <person name="Tapia R."/>
            <person name="Land M."/>
            <person name="Woyke T."/>
            <person name="Klenk H.P."/>
            <person name="Kyrpides N."/>
            <person name="Ivanova N."/>
        </authorList>
    </citation>
    <scope>NUCLEOTIDE SEQUENCE [LARGE SCALE GENOMIC DNA]</scope>
    <source>
        <strain evidence="4">DSM 18323 / JCM 14033 / SH-6</strain>
    </source>
</reference>
<dbReference type="AlphaFoldDB" id="F8D9Z9"/>
<dbReference type="Proteomes" id="UP000006794">
    <property type="component" value="Chromosome"/>
</dbReference>
<dbReference type="Pfam" id="PF25213">
    <property type="entry name" value="HVO_A0261_N"/>
    <property type="match status" value="1"/>
</dbReference>
<dbReference type="OrthoDB" id="330490at2157"/>
<dbReference type="Gene3D" id="1.10.10.10">
    <property type="entry name" value="Winged helix-like DNA-binding domain superfamily/Winged helix DNA-binding domain"/>
    <property type="match status" value="1"/>
</dbReference>
<dbReference type="RefSeq" id="WP_013879807.1">
    <property type="nucleotide sequence ID" value="NC_015666.1"/>
</dbReference>
<gene>
    <name evidence="3" type="ordered locus">Halxa_2290</name>
</gene>
<evidence type="ECO:0000259" key="1">
    <source>
        <dbReference type="Pfam" id="PF08350"/>
    </source>
</evidence>
<dbReference type="STRING" id="797210.Halxa_2290"/>
<accession>F8D9Z9</accession>
<dbReference type="GeneID" id="10797252"/>
<feature type="domain" description="HVO-A0261-like N-terminal" evidence="2">
    <location>
        <begin position="15"/>
        <end position="96"/>
    </location>
</feature>
<name>F8D9Z9_HALXS</name>
<evidence type="ECO:0000313" key="3">
    <source>
        <dbReference type="EMBL" id="AEH36915.1"/>
    </source>
</evidence>
<sequence>MGGDSQRVETDAIEVVNFLTQSPVRVAILKHLSDADRLRKSELKERFDVSQVTLTRNLDALEERAWIRNHVREYELLPSGKLVVDAVETMLETVEFVESIQPFLRWFPEDELEFDVTALADATVVVAESTNPYAPVNRHIEAMKTVDRFRCLLPVVGLPAMTVARESILERGTHQEIIYSPDVQSTLRTDPQYRELLEDMHGCENCRMRVAESEIRYYLGLCEERIQIGVQDDDGVPQALVETDREAIREWATRTYRSYRKHSEPLAL</sequence>
<dbReference type="InterPro" id="IPR057527">
    <property type="entry name" value="HVO_A0261-like_N"/>
</dbReference>
<dbReference type="HOGENOM" id="CLU_071220_0_0_2"/>